<dbReference type="OrthoDB" id="9804333at2"/>
<gene>
    <name evidence="2" type="ORF">PS2015_1210</name>
</gene>
<keyword evidence="3" id="KW-1185">Reference proteome</keyword>
<dbReference type="SUPFAM" id="SSF89550">
    <property type="entry name" value="PHP domain-like"/>
    <property type="match status" value="1"/>
</dbReference>
<reference evidence="2 3" key="1">
    <citation type="submission" date="2015-11" db="EMBL/GenBank/DDBJ databases">
        <authorList>
            <person name="Zhang Y."/>
            <person name="Guo Z."/>
        </authorList>
    </citation>
    <scope>NUCLEOTIDE SEQUENCE [LARGE SCALE GENOMIC DNA]</scope>
    <source>
        <strain evidence="2 3">KCTC 32221</strain>
    </source>
</reference>
<sequence length="287" mass="32179">MFDLHSHTSLSDGELSPQNLIIRAHSAGLQCLAITDHDCIDAHLQIERGQITVPESLDIIPGTEISTGWENQEIHILGLLINQHDQPLRSLLQEQQQRRRERAAQIGKKLERAGICGLEHHLNILACAAPGRLHIADFLLKQGKVTSKQQAFSKYLAKKGKAYVSAQWCSIGEAVAAIRHAGGVAAIAHPDRYTLSRPRFNRLIDEFVEAGGNGIEVSYSNLNPDILSNLARISREKSLWATAGSDFHSPQHHWMDLGRIRRLPEQCAEQAIWHHPRWQIFARPVEQ</sequence>
<protein>
    <submittedName>
        <fullName evidence="2">PHP domain protein</fullName>
    </submittedName>
</protein>
<dbReference type="SMART" id="SM00481">
    <property type="entry name" value="POLIIIAc"/>
    <property type="match status" value="1"/>
</dbReference>
<evidence type="ECO:0000313" key="2">
    <source>
        <dbReference type="EMBL" id="ALO45869.1"/>
    </source>
</evidence>
<dbReference type="GO" id="GO:0035312">
    <property type="term" value="F:5'-3' DNA exonuclease activity"/>
    <property type="evidence" value="ECO:0007669"/>
    <property type="project" value="TreeGrafter"/>
</dbReference>
<dbReference type="Proteomes" id="UP000065641">
    <property type="component" value="Chromosome"/>
</dbReference>
<dbReference type="InterPro" id="IPR004013">
    <property type="entry name" value="PHP_dom"/>
</dbReference>
<dbReference type="RefSeq" id="WP_058021367.1">
    <property type="nucleotide sequence ID" value="NZ_CP013189.1"/>
</dbReference>
<dbReference type="InterPro" id="IPR016195">
    <property type="entry name" value="Pol/histidinol_Pase-like"/>
</dbReference>
<dbReference type="GO" id="GO:0004534">
    <property type="term" value="F:5'-3' RNA exonuclease activity"/>
    <property type="evidence" value="ECO:0007669"/>
    <property type="project" value="TreeGrafter"/>
</dbReference>
<dbReference type="EMBL" id="CP013189">
    <property type="protein sequence ID" value="ALO45869.1"/>
    <property type="molecule type" value="Genomic_DNA"/>
</dbReference>
<accession>A0A0S2KC46</accession>
<dbReference type="CDD" id="cd07438">
    <property type="entry name" value="PHP_HisPPase_AMP"/>
    <property type="match status" value="1"/>
</dbReference>
<name>A0A0S2KC46_9GAMM</name>
<dbReference type="InterPro" id="IPR052018">
    <property type="entry name" value="PHP_domain"/>
</dbReference>
<dbReference type="KEGG" id="pspi:PS2015_1210"/>
<dbReference type="Pfam" id="PF02811">
    <property type="entry name" value="PHP"/>
    <property type="match status" value="1"/>
</dbReference>
<dbReference type="InterPro" id="IPR003141">
    <property type="entry name" value="Pol/His_phosphatase_N"/>
</dbReference>
<evidence type="ECO:0000313" key="3">
    <source>
        <dbReference type="Proteomes" id="UP000065641"/>
    </source>
</evidence>
<dbReference type="AlphaFoldDB" id="A0A0S2KC46"/>
<dbReference type="Gene3D" id="1.10.150.650">
    <property type="match status" value="1"/>
</dbReference>
<dbReference type="STRING" id="1249552.PS2015_1210"/>
<dbReference type="PANTHER" id="PTHR42924">
    <property type="entry name" value="EXONUCLEASE"/>
    <property type="match status" value="1"/>
</dbReference>
<proteinExistence type="predicted"/>
<feature type="domain" description="Polymerase/histidinol phosphatase N-terminal" evidence="1">
    <location>
        <begin position="2"/>
        <end position="69"/>
    </location>
</feature>
<organism evidence="2 3">
    <name type="scientific">Pseudohongiella spirulinae</name>
    <dbReference type="NCBI Taxonomy" id="1249552"/>
    <lineage>
        <taxon>Bacteria</taxon>
        <taxon>Pseudomonadati</taxon>
        <taxon>Pseudomonadota</taxon>
        <taxon>Gammaproteobacteria</taxon>
        <taxon>Pseudomonadales</taxon>
        <taxon>Pseudohongiellaceae</taxon>
        <taxon>Pseudohongiella</taxon>
    </lineage>
</organism>
<dbReference type="PANTHER" id="PTHR42924:SF3">
    <property type="entry name" value="POLYMERASE_HISTIDINOL PHOSPHATASE N-TERMINAL DOMAIN-CONTAINING PROTEIN"/>
    <property type="match status" value="1"/>
</dbReference>
<dbReference type="Gene3D" id="3.20.20.140">
    <property type="entry name" value="Metal-dependent hydrolases"/>
    <property type="match status" value="1"/>
</dbReference>
<evidence type="ECO:0000259" key="1">
    <source>
        <dbReference type="SMART" id="SM00481"/>
    </source>
</evidence>